<organism evidence="1 2">
    <name type="scientific">Thelohanellus kitauei</name>
    <name type="common">Myxosporean</name>
    <dbReference type="NCBI Taxonomy" id="669202"/>
    <lineage>
        <taxon>Eukaryota</taxon>
        <taxon>Metazoa</taxon>
        <taxon>Cnidaria</taxon>
        <taxon>Myxozoa</taxon>
        <taxon>Myxosporea</taxon>
        <taxon>Bivalvulida</taxon>
        <taxon>Platysporina</taxon>
        <taxon>Myxobolidae</taxon>
        <taxon>Thelohanellus</taxon>
    </lineage>
</organism>
<proteinExistence type="predicted"/>
<dbReference type="Proteomes" id="UP000031668">
    <property type="component" value="Unassembled WGS sequence"/>
</dbReference>
<accession>A0A0C2IM63</accession>
<evidence type="ECO:0000313" key="2">
    <source>
        <dbReference type="Proteomes" id="UP000031668"/>
    </source>
</evidence>
<comment type="caution">
    <text evidence="1">The sequence shown here is derived from an EMBL/GenBank/DDBJ whole genome shotgun (WGS) entry which is preliminary data.</text>
</comment>
<gene>
    <name evidence="1" type="ORF">RF11_15968</name>
</gene>
<evidence type="ECO:0000313" key="1">
    <source>
        <dbReference type="EMBL" id="KII66509.1"/>
    </source>
</evidence>
<keyword evidence="2" id="KW-1185">Reference proteome</keyword>
<name>A0A0C2IM63_THEKT</name>
<dbReference type="EMBL" id="JWZT01003512">
    <property type="protein sequence ID" value="KII66509.1"/>
    <property type="molecule type" value="Genomic_DNA"/>
</dbReference>
<protein>
    <submittedName>
        <fullName evidence="1">Uncharacterized protein</fullName>
    </submittedName>
</protein>
<dbReference type="AlphaFoldDB" id="A0A0C2IM63"/>
<sequence length="131" mass="14555">MAVIFGDELDHSAFQASSIEEYTVFRVKDSQIWCLDLKCLVGCLIPVFRSQLAFVQSNGVSAAFWRGFQPNLEDVKPNTYCRAGVKDKLVFSLLVSGYRASDVLSRHDMLCGKDTPGVDFLADNIIASVNR</sequence>
<reference evidence="1 2" key="1">
    <citation type="journal article" date="2014" name="Genome Biol. Evol.">
        <title>The genome of the myxosporean Thelohanellus kitauei shows adaptations to nutrient acquisition within its fish host.</title>
        <authorList>
            <person name="Yang Y."/>
            <person name="Xiong J."/>
            <person name="Zhou Z."/>
            <person name="Huo F."/>
            <person name="Miao W."/>
            <person name="Ran C."/>
            <person name="Liu Y."/>
            <person name="Zhang J."/>
            <person name="Feng J."/>
            <person name="Wang M."/>
            <person name="Wang M."/>
            <person name="Wang L."/>
            <person name="Yao B."/>
        </authorList>
    </citation>
    <scope>NUCLEOTIDE SEQUENCE [LARGE SCALE GENOMIC DNA]</scope>
    <source>
        <strain evidence="1">Wuqing</strain>
    </source>
</reference>